<comment type="caution">
    <text evidence="2">The sequence shown here is derived from an EMBL/GenBank/DDBJ whole genome shotgun (WGS) entry which is preliminary data.</text>
</comment>
<dbReference type="Proteomes" id="UP001415857">
    <property type="component" value="Unassembled WGS sequence"/>
</dbReference>
<dbReference type="Gene3D" id="1.10.287.720">
    <property type="entry name" value="Pollen allergen ole e 6"/>
    <property type="match status" value="1"/>
</dbReference>
<evidence type="ECO:0008006" key="4">
    <source>
        <dbReference type="Google" id="ProtNLM"/>
    </source>
</evidence>
<evidence type="ECO:0000313" key="3">
    <source>
        <dbReference type="Proteomes" id="UP001415857"/>
    </source>
</evidence>
<dbReference type="InterPro" id="IPR036466">
    <property type="entry name" value="Pollen_allergen_ole-e-6_sf"/>
</dbReference>
<dbReference type="SUPFAM" id="SSF111388">
    <property type="entry name" value="Pollen allergen ole e 6"/>
    <property type="match status" value="1"/>
</dbReference>
<gene>
    <name evidence="2" type="ORF">L1049_004007</name>
</gene>
<reference evidence="2 3" key="1">
    <citation type="journal article" date="2024" name="Plant J.">
        <title>Genome sequences and population genomics reveal climatic adaptation and genomic divergence between two closely related sweetgum species.</title>
        <authorList>
            <person name="Xu W.Q."/>
            <person name="Ren C.Q."/>
            <person name="Zhang X.Y."/>
            <person name="Comes H.P."/>
            <person name="Liu X.H."/>
            <person name="Li Y.G."/>
            <person name="Kettle C.J."/>
            <person name="Jalonen R."/>
            <person name="Gaisberger H."/>
            <person name="Ma Y.Z."/>
            <person name="Qiu Y.X."/>
        </authorList>
    </citation>
    <scope>NUCLEOTIDE SEQUENCE [LARGE SCALE GENOMIC DNA]</scope>
    <source>
        <strain evidence="2">Hangzhou</strain>
    </source>
</reference>
<feature type="chain" id="PRO_5042853582" description="Major pollen allergen Ole e 6-like" evidence="1">
    <location>
        <begin position="27"/>
        <end position="78"/>
    </location>
</feature>
<sequence>MTNKMVAVFFMCTIVLAAVHVGEAVAKEEFKSCYNNCHGECKAGGNGGTLCEMKCDNDCTAKETAGQVKGLQQEYMGK</sequence>
<evidence type="ECO:0000256" key="1">
    <source>
        <dbReference type="SAM" id="SignalP"/>
    </source>
</evidence>
<dbReference type="EMBL" id="JBBPBK010000007">
    <property type="protein sequence ID" value="KAK9281114.1"/>
    <property type="molecule type" value="Genomic_DNA"/>
</dbReference>
<dbReference type="PANTHER" id="PTHR35632:SF1">
    <property type="entry name" value="MAJOR POLLEN ALLERGEN OLE E 6-LIKE"/>
    <property type="match status" value="1"/>
</dbReference>
<accession>A0AAP0RMR4</accession>
<name>A0AAP0RMR4_LIQFO</name>
<evidence type="ECO:0000313" key="2">
    <source>
        <dbReference type="EMBL" id="KAK9281114.1"/>
    </source>
</evidence>
<dbReference type="InterPro" id="IPR015333">
    <property type="entry name" value="Pollen_allergen_ole-e-6"/>
</dbReference>
<dbReference type="Pfam" id="PF09253">
    <property type="entry name" value="Ole_e_6"/>
    <property type="match status" value="1"/>
</dbReference>
<dbReference type="AlphaFoldDB" id="A0AAP0RMR4"/>
<protein>
    <recommendedName>
        <fullName evidence="4">Major pollen allergen Ole e 6-like</fullName>
    </recommendedName>
</protein>
<keyword evidence="3" id="KW-1185">Reference proteome</keyword>
<dbReference type="PANTHER" id="PTHR35632">
    <property type="entry name" value="MAJOR POLLEN ALLERGEN OLE E 6-LIKE"/>
    <property type="match status" value="1"/>
</dbReference>
<feature type="signal peptide" evidence="1">
    <location>
        <begin position="1"/>
        <end position="26"/>
    </location>
</feature>
<organism evidence="2 3">
    <name type="scientific">Liquidambar formosana</name>
    <name type="common">Formosan gum</name>
    <dbReference type="NCBI Taxonomy" id="63359"/>
    <lineage>
        <taxon>Eukaryota</taxon>
        <taxon>Viridiplantae</taxon>
        <taxon>Streptophyta</taxon>
        <taxon>Embryophyta</taxon>
        <taxon>Tracheophyta</taxon>
        <taxon>Spermatophyta</taxon>
        <taxon>Magnoliopsida</taxon>
        <taxon>eudicotyledons</taxon>
        <taxon>Gunneridae</taxon>
        <taxon>Pentapetalae</taxon>
        <taxon>Saxifragales</taxon>
        <taxon>Altingiaceae</taxon>
        <taxon>Liquidambar</taxon>
    </lineage>
</organism>
<proteinExistence type="predicted"/>
<keyword evidence="1" id="KW-0732">Signal</keyword>